<comment type="caution">
    <text evidence="2">The sequence shown here is derived from an EMBL/GenBank/DDBJ whole genome shotgun (WGS) entry which is preliminary data.</text>
</comment>
<keyword evidence="1" id="KW-0812">Transmembrane</keyword>
<keyword evidence="1" id="KW-1133">Transmembrane helix</keyword>
<dbReference type="EMBL" id="JAHYIQ010000002">
    <property type="protein sequence ID" value="KAK1134500.1"/>
    <property type="molecule type" value="Genomic_DNA"/>
</dbReference>
<sequence>MARDSQGRNIKFTRLLALEIKPILSKIRNLPIRKMRLTKIERVDQTEKGSTEERRSKRTYHVAIVGYTCAGLFFARLGNLSGWLKLPASFPPFSFALGVRNT</sequence>
<dbReference type="AlphaFoldDB" id="A0AA40GBC6"/>
<keyword evidence="1" id="KW-0472">Membrane</keyword>
<accession>A0AA40GBC6</accession>
<reference evidence="2" key="1">
    <citation type="submission" date="2021-10" db="EMBL/GenBank/DDBJ databases">
        <title>Melipona bicolor Genome sequencing and assembly.</title>
        <authorList>
            <person name="Araujo N.S."/>
            <person name="Arias M.C."/>
        </authorList>
    </citation>
    <scope>NUCLEOTIDE SEQUENCE</scope>
    <source>
        <strain evidence="2">USP_2M_L1-L4_2017</strain>
        <tissue evidence="2">Whole body</tissue>
    </source>
</reference>
<evidence type="ECO:0000256" key="1">
    <source>
        <dbReference type="SAM" id="Phobius"/>
    </source>
</evidence>
<proteinExistence type="predicted"/>
<evidence type="ECO:0000313" key="3">
    <source>
        <dbReference type="Proteomes" id="UP001177670"/>
    </source>
</evidence>
<organism evidence="2 3">
    <name type="scientific">Melipona bicolor</name>
    <dbReference type="NCBI Taxonomy" id="60889"/>
    <lineage>
        <taxon>Eukaryota</taxon>
        <taxon>Metazoa</taxon>
        <taxon>Ecdysozoa</taxon>
        <taxon>Arthropoda</taxon>
        <taxon>Hexapoda</taxon>
        <taxon>Insecta</taxon>
        <taxon>Pterygota</taxon>
        <taxon>Neoptera</taxon>
        <taxon>Endopterygota</taxon>
        <taxon>Hymenoptera</taxon>
        <taxon>Apocrita</taxon>
        <taxon>Aculeata</taxon>
        <taxon>Apoidea</taxon>
        <taxon>Anthophila</taxon>
        <taxon>Apidae</taxon>
        <taxon>Melipona</taxon>
    </lineage>
</organism>
<protein>
    <submittedName>
        <fullName evidence="2">Uncharacterized protein</fullName>
    </submittedName>
</protein>
<feature type="transmembrane region" description="Helical" evidence="1">
    <location>
        <begin position="60"/>
        <end position="77"/>
    </location>
</feature>
<keyword evidence="3" id="KW-1185">Reference proteome</keyword>
<evidence type="ECO:0000313" key="2">
    <source>
        <dbReference type="EMBL" id="KAK1134500.1"/>
    </source>
</evidence>
<name>A0AA40GBC6_9HYME</name>
<gene>
    <name evidence="2" type="ORF">K0M31_007281</name>
</gene>
<dbReference type="Proteomes" id="UP001177670">
    <property type="component" value="Unassembled WGS sequence"/>
</dbReference>